<evidence type="ECO:0000313" key="2">
    <source>
        <dbReference type="Proteomes" id="UP000186795"/>
    </source>
</evidence>
<protein>
    <submittedName>
        <fullName evidence="1">Sporulation protein YpjB</fullName>
    </submittedName>
</protein>
<dbReference type="EMBL" id="FTOD01000001">
    <property type="protein sequence ID" value="SIS39280.1"/>
    <property type="molecule type" value="Genomic_DNA"/>
</dbReference>
<evidence type="ECO:0000313" key="1">
    <source>
        <dbReference type="EMBL" id="SIS39280.1"/>
    </source>
</evidence>
<sequence length="267" mass="30113">MRWMVGLWVVLFWLGGSGWSWAAGGESVESWSQQAERVDRLVREGKGEEAREELSKLARSFSEGDFSDVHLSVEGIGALSGTLVELDRELVRVMTHPQKLKEASERMRLAFDALAHPSQPLWQGYVSRMGNDIREMERGIKKDHPETVLSGAEELKAHFRQIEPALWVSRNPETAGAVQSYVYSLERQAGKKPVPWVPLQSALEQWEHMIRPSILGKGEGALAITDEGPDWRMPALTVSGVLLFALGYVGWRKYRSERHEVVTPGRR</sequence>
<dbReference type="OrthoDB" id="2988195at2"/>
<keyword evidence="2" id="KW-1185">Reference proteome</keyword>
<proteinExistence type="predicted"/>
<organism evidence="1 2">
    <name type="scientific">Kroppenstedtia eburnea</name>
    <dbReference type="NCBI Taxonomy" id="714067"/>
    <lineage>
        <taxon>Bacteria</taxon>
        <taxon>Bacillati</taxon>
        <taxon>Bacillota</taxon>
        <taxon>Bacilli</taxon>
        <taxon>Bacillales</taxon>
        <taxon>Thermoactinomycetaceae</taxon>
        <taxon>Kroppenstedtia</taxon>
    </lineage>
</organism>
<dbReference type="RefSeq" id="WP_076522897.1">
    <property type="nucleotide sequence ID" value="NZ_CP048103.1"/>
</dbReference>
<reference evidence="2" key="1">
    <citation type="submission" date="2017-01" db="EMBL/GenBank/DDBJ databases">
        <authorList>
            <person name="Varghese N."/>
            <person name="Submissions S."/>
        </authorList>
    </citation>
    <scope>NUCLEOTIDE SEQUENCE [LARGE SCALE GENOMIC DNA]</scope>
    <source>
        <strain evidence="2">DSM 45196</strain>
    </source>
</reference>
<dbReference type="Pfam" id="PF09577">
    <property type="entry name" value="Spore_YpjB"/>
    <property type="match status" value="1"/>
</dbReference>
<dbReference type="AlphaFoldDB" id="A0A1N7IQC3"/>
<dbReference type="Proteomes" id="UP000186795">
    <property type="component" value="Unassembled WGS sequence"/>
</dbReference>
<accession>A0A1N7IQC3</accession>
<gene>
    <name evidence="1" type="ORF">SAMN05421790_101230</name>
</gene>
<dbReference type="InterPro" id="IPR014231">
    <property type="entry name" value="Spore_YpjB"/>
</dbReference>
<name>A0A1N7IQC3_9BACL</name>